<gene>
    <name evidence="2" type="ORF">MANY_42940</name>
</gene>
<dbReference type="InterPro" id="IPR039422">
    <property type="entry name" value="MarR/SlyA-like"/>
</dbReference>
<dbReference type="PANTHER" id="PTHR33164:SF99">
    <property type="entry name" value="MARR FAMILY REGULATORY PROTEIN"/>
    <property type="match status" value="1"/>
</dbReference>
<dbReference type="GO" id="GO:0006950">
    <property type="term" value="P:response to stress"/>
    <property type="evidence" value="ECO:0007669"/>
    <property type="project" value="TreeGrafter"/>
</dbReference>
<dbReference type="PANTHER" id="PTHR33164">
    <property type="entry name" value="TRANSCRIPTIONAL REGULATOR, MARR FAMILY"/>
    <property type="match status" value="1"/>
</dbReference>
<keyword evidence="3" id="KW-1185">Reference proteome</keyword>
<dbReference type="SMART" id="SM00347">
    <property type="entry name" value="HTH_MARR"/>
    <property type="match status" value="1"/>
</dbReference>
<dbReference type="RefSeq" id="WP_163806020.1">
    <property type="nucleotide sequence ID" value="NZ_AP022620.1"/>
</dbReference>
<dbReference type="InterPro" id="IPR000835">
    <property type="entry name" value="HTH_MarR-typ"/>
</dbReference>
<dbReference type="GO" id="GO:0003700">
    <property type="term" value="F:DNA-binding transcription factor activity"/>
    <property type="evidence" value="ECO:0007669"/>
    <property type="project" value="InterPro"/>
</dbReference>
<dbReference type="Pfam" id="PF01047">
    <property type="entry name" value="MarR"/>
    <property type="match status" value="1"/>
</dbReference>
<protein>
    <recommendedName>
        <fullName evidence="1">HTH marR-type domain-containing protein</fullName>
    </recommendedName>
</protein>
<accession>A0A6N4WFJ9</accession>
<dbReference type="InterPro" id="IPR036390">
    <property type="entry name" value="WH_DNA-bd_sf"/>
</dbReference>
<dbReference type="AlphaFoldDB" id="A0A6N4WFJ9"/>
<dbReference type="KEGG" id="many:MANY_42940"/>
<reference evidence="2 3" key="1">
    <citation type="journal article" date="2019" name="Emerg. Microbes Infect.">
        <title>Comprehensive subspecies identification of 175 nontuberculous mycobacteria species based on 7547 genomic profiles.</title>
        <authorList>
            <person name="Matsumoto Y."/>
            <person name="Kinjo T."/>
            <person name="Motooka D."/>
            <person name="Nabeya D."/>
            <person name="Jung N."/>
            <person name="Uechi K."/>
            <person name="Horii T."/>
            <person name="Iida T."/>
            <person name="Fujita J."/>
            <person name="Nakamura S."/>
        </authorList>
    </citation>
    <scope>NUCLEOTIDE SEQUENCE [LARGE SCALE GENOMIC DNA]</scope>
    <source>
        <strain evidence="2 3">JCM 30275</strain>
    </source>
</reference>
<sequence length="148" mass="16458">MTQRWLSGVQQQVWRNYLAMVTGLQTAMNRQLQADCGLSLADYDVLVALSEQGPLRVYELVGELGWEQSRLSHQLTRMRTRGLIDRQGSDQDRRGAVVDITATGRRALATAAAGHVELVRSVVFDGMSPSQLRAFDELTRTVLARLAS</sequence>
<evidence type="ECO:0000313" key="3">
    <source>
        <dbReference type="Proteomes" id="UP000467249"/>
    </source>
</evidence>
<feature type="domain" description="HTH marR-type" evidence="1">
    <location>
        <begin position="10"/>
        <end position="144"/>
    </location>
</feature>
<evidence type="ECO:0000259" key="1">
    <source>
        <dbReference type="PROSITE" id="PS50995"/>
    </source>
</evidence>
<organism evidence="2 3">
    <name type="scientific">Mycolicibacterium anyangense</name>
    <dbReference type="NCBI Taxonomy" id="1431246"/>
    <lineage>
        <taxon>Bacteria</taxon>
        <taxon>Bacillati</taxon>
        <taxon>Actinomycetota</taxon>
        <taxon>Actinomycetes</taxon>
        <taxon>Mycobacteriales</taxon>
        <taxon>Mycobacteriaceae</taxon>
        <taxon>Mycolicibacterium</taxon>
    </lineage>
</organism>
<dbReference type="Gene3D" id="1.10.10.10">
    <property type="entry name" value="Winged helix-like DNA-binding domain superfamily/Winged helix DNA-binding domain"/>
    <property type="match status" value="1"/>
</dbReference>
<dbReference type="SUPFAM" id="SSF46785">
    <property type="entry name" value="Winged helix' DNA-binding domain"/>
    <property type="match status" value="1"/>
</dbReference>
<dbReference type="Proteomes" id="UP000467249">
    <property type="component" value="Chromosome"/>
</dbReference>
<proteinExistence type="predicted"/>
<dbReference type="InterPro" id="IPR036388">
    <property type="entry name" value="WH-like_DNA-bd_sf"/>
</dbReference>
<evidence type="ECO:0000313" key="2">
    <source>
        <dbReference type="EMBL" id="BBZ78957.1"/>
    </source>
</evidence>
<name>A0A6N4WFJ9_9MYCO</name>
<dbReference type="EMBL" id="AP022620">
    <property type="protein sequence ID" value="BBZ78957.1"/>
    <property type="molecule type" value="Genomic_DNA"/>
</dbReference>
<dbReference type="PROSITE" id="PS50995">
    <property type="entry name" value="HTH_MARR_2"/>
    <property type="match status" value="1"/>
</dbReference>